<dbReference type="InterPro" id="IPR015939">
    <property type="entry name" value="Fum_Rdtase/Succ_DH_flav-like_C"/>
</dbReference>
<dbReference type="Gene3D" id="3.90.700.10">
    <property type="entry name" value="Succinate dehydrogenase/fumarate reductase flavoprotein, catalytic domain"/>
    <property type="match status" value="1"/>
</dbReference>
<evidence type="ECO:0000313" key="7">
    <source>
        <dbReference type="EMBL" id="MCG5078085.1"/>
    </source>
</evidence>
<dbReference type="InterPro" id="IPR030664">
    <property type="entry name" value="SdhA/FrdA/AprA"/>
</dbReference>
<dbReference type="PRINTS" id="PR00368">
    <property type="entry name" value="FADPNR"/>
</dbReference>
<dbReference type="Gene3D" id="3.50.50.60">
    <property type="entry name" value="FAD/NAD(P)-binding domain"/>
    <property type="match status" value="1"/>
</dbReference>
<dbReference type="GO" id="GO:0005886">
    <property type="term" value="C:plasma membrane"/>
    <property type="evidence" value="ECO:0007669"/>
    <property type="project" value="TreeGrafter"/>
</dbReference>
<dbReference type="GO" id="GO:0009055">
    <property type="term" value="F:electron transfer activity"/>
    <property type="evidence" value="ECO:0007669"/>
    <property type="project" value="TreeGrafter"/>
</dbReference>
<dbReference type="EMBL" id="JAKLJA010000049">
    <property type="protein sequence ID" value="MCG5078085.1"/>
    <property type="molecule type" value="Genomic_DNA"/>
</dbReference>
<accession>A0A9X1UMF5</accession>
<dbReference type="PRINTS" id="PR00411">
    <property type="entry name" value="PNDRDTASEI"/>
</dbReference>
<organism evidence="7 8">
    <name type="scientific">Paraburkholderia tagetis</name>
    <dbReference type="NCBI Taxonomy" id="2913261"/>
    <lineage>
        <taxon>Bacteria</taxon>
        <taxon>Pseudomonadati</taxon>
        <taxon>Pseudomonadota</taxon>
        <taxon>Betaproteobacteria</taxon>
        <taxon>Burkholderiales</taxon>
        <taxon>Burkholderiaceae</taxon>
        <taxon>Paraburkholderia</taxon>
    </lineage>
</organism>
<name>A0A9X1UMF5_9BURK</name>
<evidence type="ECO:0000256" key="4">
    <source>
        <dbReference type="PIRSR" id="PIRSR000171-1"/>
    </source>
</evidence>
<dbReference type="GO" id="GO:0009061">
    <property type="term" value="P:anaerobic respiration"/>
    <property type="evidence" value="ECO:0007669"/>
    <property type="project" value="TreeGrafter"/>
</dbReference>
<dbReference type="PIRSF" id="PIRSF000171">
    <property type="entry name" value="SDHA_APRA_LASPO"/>
    <property type="match status" value="1"/>
</dbReference>
<dbReference type="GO" id="GO:0050660">
    <property type="term" value="F:flavin adenine dinucleotide binding"/>
    <property type="evidence" value="ECO:0007669"/>
    <property type="project" value="TreeGrafter"/>
</dbReference>
<dbReference type="Proteomes" id="UP001139308">
    <property type="component" value="Unassembled WGS sequence"/>
</dbReference>
<dbReference type="InterPro" id="IPR003953">
    <property type="entry name" value="FAD-dep_OxRdtase_2_FAD-bd"/>
</dbReference>
<dbReference type="InterPro" id="IPR036188">
    <property type="entry name" value="FAD/NAD-bd_sf"/>
</dbReference>
<dbReference type="PANTHER" id="PTHR11632">
    <property type="entry name" value="SUCCINATE DEHYDROGENASE 2 FLAVOPROTEIN SUBUNIT"/>
    <property type="match status" value="1"/>
</dbReference>
<dbReference type="InterPro" id="IPR027477">
    <property type="entry name" value="Succ_DH/fumarate_Rdtase_cat_sf"/>
</dbReference>
<evidence type="ECO:0000313" key="8">
    <source>
        <dbReference type="Proteomes" id="UP001139308"/>
    </source>
</evidence>
<dbReference type="Gene3D" id="1.20.58.100">
    <property type="entry name" value="Fumarate reductase/succinate dehydrogenase flavoprotein-like, C-terminal domain"/>
    <property type="match status" value="1"/>
</dbReference>
<dbReference type="AlphaFoldDB" id="A0A9X1UMF5"/>
<keyword evidence="8" id="KW-1185">Reference proteome</keyword>
<comment type="cofactor">
    <cofactor evidence="1">
        <name>FAD</name>
        <dbReference type="ChEBI" id="CHEBI:57692"/>
    </cofactor>
</comment>
<evidence type="ECO:0000259" key="6">
    <source>
        <dbReference type="Pfam" id="PF02910"/>
    </source>
</evidence>
<comment type="caution">
    <text evidence="7">The sequence shown here is derived from an EMBL/GenBank/DDBJ whole genome shotgun (WGS) entry which is preliminary data.</text>
</comment>
<dbReference type="SUPFAM" id="SSF46977">
    <property type="entry name" value="Succinate dehydrogenase/fumarate reductase flavoprotein C-terminal domain"/>
    <property type="match status" value="1"/>
</dbReference>
<feature type="domain" description="Fumarate reductase/succinate dehydrogenase flavoprotein-like C-terminal" evidence="6">
    <location>
        <begin position="466"/>
        <end position="558"/>
    </location>
</feature>
<reference evidence="7" key="1">
    <citation type="submission" date="2022-01" db="EMBL/GenBank/DDBJ databases">
        <title>Genome sequence and assembly of Parabukholderia sp. RG36.</title>
        <authorList>
            <person name="Chhetri G."/>
        </authorList>
    </citation>
    <scope>NUCLEOTIDE SEQUENCE</scope>
    <source>
        <strain evidence="7">RG36</strain>
    </source>
</reference>
<sequence length="592" mass="62564">MTAVRTLEKFGFSVDYAQADVVVVGGGGAASRAAVSAAQAGAKVLMLAKALVGQGGSTVHGASEIMSMGASGYGSPDDSAIVHYEDTMRPAAGFIDRDLVRVLAEDAPKRIADLIDLGVPFDRVDDGYKLIRSDFGSYARALGVKGKTGKAFVGALADQARKLGVETRQPAALIDLLRDSTGRVSGVVAMDLDSRRLLVVSAGAVVLGTGGAHGLFSQQVSTAEMTGDGQAICFRHGAELVNMEFHQFGPAMVHPYVQLFSKSCFILHPKMLNRDGHEFLSDYLPTGVTPEAAMNEKVFPFTISNESRYIDIAIATEIAQGRGTERGAVHFSFADIAEERLAATIPNTMRWMRAKGLDPNRDLLDVGIAFQCLNGGVRMTNTDAMSTIEGLFVIGELAGGVRGPDRPGGNSLAEGQVFGHRAGVGAAAFARGSAAPGTSDVAPLARRLEMALKPNASFDARRIASDLRAAMQAHCLVEKTESGLNIALAAAREARAAFAAGGGATPPQVIDALTIDNMATTADVIVQACIERRESRSSHYRTDCPERDDARFSHALTITRGGADPFRLAFDVLDYPRPELTDASHFQAANHG</sequence>
<keyword evidence="2" id="KW-0285">Flavoprotein</keyword>
<dbReference type="PANTHER" id="PTHR11632:SF51">
    <property type="entry name" value="SUCCINATE DEHYDROGENASE [UBIQUINONE] FLAVOPROTEIN SUBUNIT, MITOCHONDRIAL"/>
    <property type="match status" value="1"/>
</dbReference>
<dbReference type="Pfam" id="PF00890">
    <property type="entry name" value="FAD_binding_2"/>
    <property type="match status" value="1"/>
</dbReference>
<proteinExistence type="predicted"/>
<evidence type="ECO:0000256" key="2">
    <source>
        <dbReference type="ARBA" id="ARBA00022630"/>
    </source>
</evidence>
<dbReference type="InterPro" id="IPR037099">
    <property type="entry name" value="Fum_R/Succ_DH_flav-like_C_sf"/>
</dbReference>
<evidence type="ECO:0000256" key="3">
    <source>
        <dbReference type="ARBA" id="ARBA00023002"/>
    </source>
</evidence>
<dbReference type="GO" id="GO:0000104">
    <property type="term" value="F:succinate dehydrogenase activity"/>
    <property type="evidence" value="ECO:0007669"/>
    <property type="project" value="TreeGrafter"/>
</dbReference>
<evidence type="ECO:0000259" key="5">
    <source>
        <dbReference type="Pfam" id="PF00890"/>
    </source>
</evidence>
<gene>
    <name evidence="7" type="ORF">L5014_32925</name>
</gene>
<feature type="domain" description="FAD-dependent oxidoreductase 2 FAD-binding" evidence="5">
    <location>
        <begin position="20"/>
        <end position="412"/>
    </location>
</feature>
<feature type="active site" description="Proton acceptor" evidence="4">
    <location>
        <position position="308"/>
    </location>
</feature>
<protein>
    <submittedName>
        <fullName evidence="7">FAD-binding protein</fullName>
    </submittedName>
</protein>
<dbReference type="RefSeq" id="WP_238467975.1">
    <property type="nucleotide sequence ID" value="NZ_JAKLJA010000049.1"/>
</dbReference>
<keyword evidence="3" id="KW-0560">Oxidoreductase</keyword>
<dbReference type="Pfam" id="PF02910">
    <property type="entry name" value="Succ_DH_flav_C"/>
    <property type="match status" value="1"/>
</dbReference>
<dbReference type="SUPFAM" id="SSF51905">
    <property type="entry name" value="FAD/NAD(P)-binding domain"/>
    <property type="match status" value="1"/>
</dbReference>
<evidence type="ECO:0000256" key="1">
    <source>
        <dbReference type="ARBA" id="ARBA00001974"/>
    </source>
</evidence>